<dbReference type="GO" id="GO:0005886">
    <property type="term" value="C:plasma membrane"/>
    <property type="evidence" value="ECO:0007669"/>
    <property type="project" value="TreeGrafter"/>
</dbReference>
<dbReference type="SMART" id="SM00179">
    <property type="entry name" value="EGF_CA"/>
    <property type="match status" value="2"/>
</dbReference>
<dbReference type="InterPro" id="IPR003582">
    <property type="entry name" value="ShKT_dom"/>
</dbReference>
<feature type="domain" description="EGF-like" evidence="6">
    <location>
        <begin position="303"/>
        <end position="338"/>
    </location>
</feature>
<dbReference type="GO" id="GO:0005509">
    <property type="term" value="F:calcium ion binding"/>
    <property type="evidence" value="ECO:0007669"/>
    <property type="project" value="InterPro"/>
</dbReference>
<evidence type="ECO:0000256" key="5">
    <source>
        <dbReference type="PROSITE-ProRule" id="PRU00076"/>
    </source>
</evidence>
<dbReference type="Gene3D" id="2.10.25.10">
    <property type="entry name" value="Laminin"/>
    <property type="match status" value="4"/>
</dbReference>
<feature type="domain" description="EGF-like" evidence="6">
    <location>
        <begin position="340"/>
        <end position="376"/>
    </location>
</feature>
<dbReference type="InterPro" id="IPR014878">
    <property type="entry name" value="THAP4-like_heme-bd"/>
</dbReference>
<evidence type="ECO:0000259" key="6">
    <source>
        <dbReference type="PROSITE" id="PS50026"/>
    </source>
</evidence>
<keyword evidence="1 5" id="KW-0245">EGF-like domain</keyword>
<dbReference type="SMART" id="SM00181">
    <property type="entry name" value="EGF"/>
    <property type="match status" value="4"/>
</dbReference>
<sequence>MRLSRTLHGLPKKTKSPFTLNVIDKNGSPVEYYEVGEKYLVRVTGFVHWRGLIFQPRLAHSTGNLIGSLRGGHFEPTRDWDEFVFWVADRDVGPVQFMLTLASENDMYWERWRPRNGFILPIQERENVKKEIDERLFNDQNAEQETDDLKSLDAPQFPPILSEQMNARIERNSSDFQEEIRKWDLGSIDENGNQNQNQKFDAFSSKVANREEDDQKLHRVTAPAWFQLKSDCKQVGCENGGNCIEYVNFGRCNCTIGFTGDRCQEIDYCSSEPCQNGVCLNDPNRKTFLCKCDDNFVGTKCETKCPENFCKQGGKCLESSSGKLRCECPKGIIGENCEREINECNWLRCVHSKECIDMLDDYKCVCNDGWMGKNCDRPCQDVYGTCRIWERDGECQRIAETDFFEYNCAVTCKQCVYKNETIKTDRPIPHILLPLTWLLGKWHVRVKGKSDLPFDFKETGYEETVTFSVSEGLVFGTPAINYTSVAVSLVDPLDQHISNGFLTIQQYPDDLIVRKAALLTTTNLGYHSIEEGILENDENNPDFHRIQFRARYLGLYPEIEEKWPDKMKRTFERKGKKLYQRIAKVRGSKGKKFTKIYTKIEEFLF</sequence>
<dbReference type="SUPFAM" id="SSF50814">
    <property type="entry name" value="Lipocalins"/>
    <property type="match status" value="1"/>
</dbReference>
<feature type="disulfide bond" evidence="5">
    <location>
        <begin position="254"/>
        <end position="263"/>
    </location>
</feature>
<dbReference type="InterPro" id="IPR018097">
    <property type="entry name" value="EGF_Ca-bd_CS"/>
</dbReference>
<evidence type="ECO:0000313" key="8">
    <source>
        <dbReference type="Proteomes" id="UP000887575"/>
    </source>
</evidence>
<evidence type="ECO:0000256" key="4">
    <source>
        <dbReference type="ARBA" id="ARBA00023157"/>
    </source>
</evidence>
<dbReference type="PROSITE" id="PS01186">
    <property type="entry name" value="EGF_2"/>
    <property type="match status" value="1"/>
</dbReference>
<dbReference type="InterPro" id="IPR001881">
    <property type="entry name" value="EGF-like_Ca-bd_dom"/>
</dbReference>
<dbReference type="PROSITE" id="PS00022">
    <property type="entry name" value="EGF_1"/>
    <property type="match status" value="4"/>
</dbReference>
<dbReference type="InterPro" id="IPR000152">
    <property type="entry name" value="EGF-type_Asp/Asn_hydroxyl_site"/>
</dbReference>
<dbReference type="GO" id="GO:0007157">
    <property type="term" value="P:heterophilic cell-cell adhesion via plasma membrane cell adhesion molecules"/>
    <property type="evidence" value="ECO:0007669"/>
    <property type="project" value="TreeGrafter"/>
</dbReference>
<feature type="disulfide bond" evidence="5">
    <location>
        <begin position="328"/>
        <end position="337"/>
    </location>
</feature>
<feature type="domain" description="EGF-like" evidence="6">
    <location>
        <begin position="265"/>
        <end position="302"/>
    </location>
</feature>
<dbReference type="Gene3D" id="2.40.128.20">
    <property type="match status" value="1"/>
</dbReference>
<keyword evidence="4 5" id="KW-1015">Disulfide bond</keyword>
<protein>
    <submittedName>
        <fullName evidence="9">Uncharacterized protein</fullName>
    </submittedName>
</protein>
<dbReference type="GO" id="GO:0032991">
    <property type="term" value="C:protein-containing complex"/>
    <property type="evidence" value="ECO:0007669"/>
    <property type="project" value="TreeGrafter"/>
</dbReference>
<evidence type="ECO:0000256" key="3">
    <source>
        <dbReference type="ARBA" id="ARBA00022737"/>
    </source>
</evidence>
<dbReference type="Proteomes" id="UP000887575">
    <property type="component" value="Unassembled WGS sequence"/>
</dbReference>
<dbReference type="SMART" id="SM00254">
    <property type="entry name" value="ShKT"/>
    <property type="match status" value="1"/>
</dbReference>
<dbReference type="InterPro" id="IPR051022">
    <property type="entry name" value="Notch_Cell-Fate_Det"/>
</dbReference>
<dbReference type="PROSITE" id="PS01187">
    <property type="entry name" value="EGF_CA"/>
    <property type="match status" value="1"/>
</dbReference>
<dbReference type="PROSITE" id="PS50026">
    <property type="entry name" value="EGF_3"/>
    <property type="match status" value="4"/>
</dbReference>
<keyword evidence="8" id="KW-1185">Reference proteome</keyword>
<feature type="domain" description="ShKT" evidence="7">
    <location>
        <begin position="379"/>
        <end position="415"/>
    </location>
</feature>
<dbReference type="GO" id="GO:0045197">
    <property type="term" value="P:establishment or maintenance of epithelial cell apical/basal polarity"/>
    <property type="evidence" value="ECO:0007669"/>
    <property type="project" value="TreeGrafter"/>
</dbReference>
<keyword evidence="2" id="KW-0732">Signal</keyword>
<feature type="disulfide bond" evidence="5">
    <location>
        <begin position="292"/>
        <end position="301"/>
    </location>
</feature>
<comment type="caution">
    <text evidence="5">Lacks conserved residue(s) required for the propagation of feature annotation.</text>
</comment>
<keyword evidence="3" id="KW-0677">Repeat</keyword>
<feature type="disulfide bond" evidence="5">
    <location>
        <begin position="366"/>
        <end position="375"/>
    </location>
</feature>
<dbReference type="AlphaFoldDB" id="A0AAF3EZF5"/>
<evidence type="ECO:0000313" key="9">
    <source>
        <dbReference type="WBParaSite" id="MBELARI_LOCUS19625"/>
    </source>
</evidence>
<organism evidence="8 9">
    <name type="scientific">Mesorhabditis belari</name>
    <dbReference type="NCBI Taxonomy" id="2138241"/>
    <lineage>
        <taxon>Eukaryota</taxon>
        <taxon>Metazoa</taxon>
        <taxon>Ecdysozoa</taxon>
        <taxon>Nematoda</taxon>
        <taxon>Chromadorea</taxon>
        <taxon>Rhabditida</taxon>
        <taxon>Rhabditina</taxon>
        <taxon>Rhabditomorpha</taxon>
        <taxon>Rhabditoidea</taxon>
        <taxon>Rhabditidae</taxon>
        <taxon>Mesorhabditinae</taxon>
        <taxon>Mesorhabditis</taxon>
    </lineage>
</organism>
<proteinExistence type="predicted"/>
<reference evidence="9" key="1">
    <citation type="submission" date="2024-02" db="UniProtKB">
        <authorList>
            <consortium name="WormBaseParasite"/>
        </authorList>
    </citation>
    <scope>IDENTIFICATION</scope>
</reference>
<evidence type="ECO:0000259" key="7">
    <source>
        <dbReference type="PROSITE" id="PS51670"/>
    </source>
</evidence>
<dbReference type="Pfam" id="PF00008">
    <property type="entry name" value="EGF"/>
    <property type="match status" value="1"/>
</dbReference>
<dbReference type="InterPro" id="IPR000742">
    <property type="entry name" value="EGF"/>
</dbReference>
<dbReference type="PROSITE" id="PS51670">
    <property type="entry name" value="SHKT"/>
    <property type="match status" value="1"/>
</dbReference>
<evidence type="ECO:0000256" key="1">
    <source>
        <dbReference type="ARBA" id="ARBA00022536"/>
    </source>
</evidence>
<dbReference type="CDD" id="cd00054">
    <property type="entry name" value="EGF_CA"/>
    <property type="match status" value="2"/>
</dbReference>
<dbReference type="PROSITE" id="PS00010">
    <property type="entry name" value="ASX_HYDROXYL"/>
    <property type="match status" value="1"/>
</dbReference>
<dbReference type="SUPFAM" id="SSF57196">
    <property type="entry name" value="EGF/Laminin"/>
    <property type="match status" value="4"/>
</dbReference>
<dbReference type="WBParaSite" id="MBELARI_LOCUS19625">
    <property type="protein sequence ID" value="MBELARI_LOCUS19625"/>
    <property type="gene ID" value="MBELARI_LOCUS19625"/>
</dbReference>
<name>A0AAF3EZF5_9BILA</name>
<evidence type="ECO:0000256" key="2">
    <source>
        <dbReference type="ARBA" id="ARBA00022729"/>
    </source>
</evidence>
<dbReference type="Pfam" id="PF08768">
    <property type="entry name" value="THAP4_heme-bd"/>
    <property type="match status" value="1"/>
</dbReference>
<dbReference type="PANTHER" id="PTHR24049">
    <property type="entry name" value="CRUMBS FAMILY MEMBER"/>
    <property type="match status" value="1"/>
</dbReference>
<feature type="disulfide bond" evidence="5">
    <location>
        <begin position="269"/>
        <end position="279"/>
    </location>
</feature>
<accession>A0AAF3EZF5</accession>
<dbReference type="InterPro" id="IPR012674">
    <property type="entry name" value="Calycin"/>
</dbReference>
<dbReference type="Pfam" id="PF01549">
    <property type="entry name" value="ShK"/>
    <property type="match status" value="1"/>
</dbReference>
<feature type="domain" description="EGF-like" evidence="6">
    <location>
        <begin position="228"/>
        <end position="264"/>
    </location>
</feature>
<dbReference type="PANTHER" id="PTHR24049:SF22">
    <property type="entry name" value="DROSOPHILA CRUMBS HOMOLOG"/>
    <property type="match status" value="1"/>
</dbReference>